<dbReference type="Pfam" id="PF13559">
    <property type="entry name" value="DUF4129"/>
    <property type="match status" value="1"/>
</dbReference>
<sequence length="252" mass="27791">MSQRRWWQVALAVVGVFIVIVAVARGQQVYLAPDIRWEPPPPQQVTPAVPTGMTQPQISPDGGDDLLQSMVNVALVIAGLVLLAVGIYFLVRFINWLRERNIELPKPKEPGVRRTEVADQLEEEGQAALLQLEDYSFEGIIAAWQAVQRAGAAVSEPREEWETSTEYATRLAAELRAAQTDVIDLAGLYRRARFSGHETSREDLDQARAALTAIITAVREAAERQAAADRKEAERLEQERLAAAEAASGGDR</sequence>
<evidence type="ECO:0000256" key="1">
    <source>
        <dbReference type="SAM" id="MobiDB-lite"/>
    </source>
</evidence>
<dbReference type="EMBL" id="NMVI01000027">
    <property type="protein sequence ID" value="OYN84624.1"/>
    <property type="molecule type" value="Genomic_DNA"/>
</dbReference>
<accession>A0A255DZA1</accession>
<organism evidence="4 5">
    <name type="scientific">Parenemella sanctibonifatiensis</name>
    <dbReference type="NCBI Taxonomy" id="2016505"/>
    <lineage>
        <taxon>Bacteria</taxon>
        <taxon>Bacillati</taxon>
        <taxon>Actinomycetota</taxon>
        <taxon>Actinomycetes</taxon>
        <taxon>Propionibacteriales</taxon>
        <taxon>Propionibacteriaceae</taxon>
        <taxon>Parenemella</taxon>
    </lineage>
</organism>
<gene>
    <name evidence="4" type="ORF">CGZ92_12370</name>
</gene>
<comment type="caution">
    <text evidence="4">The sequence shown here is derived from an EMBL/GenBank/DDBJ whole genome shotgun (WGS) entry which is preliminary data.</text>
</comment>
<evidence type="ECO:0000313" key="4">
    <source>
        <dbReference type="EMBL" id="OYN84624.1"/>
    </source>
</evidence>
<dbReference type="AlphaFoldDB" id="A0A255DZA1"/>
<protein>
    <recommendedName>
        <fullName evidence="3">Protein-glutamine gamma-glutamyltransferase-like C-terminal domain-containing protein</fullName>
    </recommendedName>
</protein>
<feature type="region of interest" description="Disordered" evidence="1">
    <location>
        <begin position="229"/>
        <end position="252"/>
    </location>
</feature>
<name>A0A255DZA1_9ACTN</name>
<feature type="transmembrane region" description="Helical" evidence="2">
    <location>
        <begin position="70"/>
        <end position="91"/>
    </location>
</feature>
<keyword evidence="2" id="KW-0812">Transmembrane</keyword>
<proteinExistence type="predicted"/>
<keyword evidence="2" id="KW-0472">Membrane</keyword>
<feature type="compositionally biased region" description="Low complexity" evidence="1">
    <location>
        <begin position="243"/>
        <end position="252"/>
    </location>
</feature>
<evidence type="ECO:0000313" key="5">
    <source>
        <dbReference type="Proteomes" id="UP000216533"/>
    </source>
</evidence>
<evidence type="ECO:0000259" key="3">
    <source>
        <dbReference type="Pfam" id="PF13559"/>
    </source>
</evidence>
<feature type="domain" description="Protein-glutamine gamma-glutamyltransferase-like C-terminal" evidence="3">
    <location>
        <begin position="143"/>
        <end position="211"/>
    </location>
</feature>
<dbReference type="Proteomes" id="UP000216533">
    <property type="component" value="Unassembled WGS sequence"/>
</dbReference>
<dbReference type="RefSeq" id="WP_094451687.1">
    <property type="nucleotide sequence ID" value="NZ_NMVI01000027.1"/>
</dbReference>
<keyword evidence="2" id="KW-1133">Transmembrane helix</keyword>
<feature type="compositionally biased region" description="Basic and acidic residues" evidence="1">
    <location>
        <begin position="229"/>
        <end position="242"/>
    </location>
</feature>
<dbReference type="InterPro" id="IPR025403">
    <property type="entry name" value="TgpA-like_C"/>
</dbReference>
<reference evidence="4 5" key="1">
    <citation type="submission" date="2017-07" db="EMBL/GenBank/DDBJ databases">
        <title>Draft whole genome sequences of clinical Proprionibacteriaceae strains.</title>
        <authorList>
            <person name="Bernier A.-M."/>
            <person name="Bernard K."/>
            <person name="Domingo M.-C."/>
        </authorList>
    </citation>
    <scope>NUCLEOTIDE SEQUENCE [LARGE SCALE GENOMIC DNA]</scope>
    <source>
        <strain evidence="4 5">NML 160184</strain>
    </source>
</reference>
<evidence type="ECO:0000256" key="2">
    <source>
        <dbReference type="SAM" id="Phobius"/>
    </source>
</evidence>